<dbReference type="EMBL" id="CP099419">
    <property type="protein sequence ID" value="USW49627.1"/>
    <property type="molecule type" value="Genomic_DNA"/>
</dbReference>
<dbReference type="GO" id="GO:0000166">
    <property type="term" value="F:nucleotide binding"/>
    <property type="evidence" value="ECO:0007669"/>
    <property type="project" value="InterPro"/>
</dbReference>
<keyword evidence="2" id="KW-0560">Oxidoreductase</keyword>
<gene>
    <name evidence="7" type="ORF">Slin15195_G029460</name>
</gene>
<protein>
    <recommendedName>
        <fullName evidence="3">D-xylose 1-dehydrogenase (NADP(+), D-xylono-1,5-lactone-forming)</fullName>
        <ecNumber evidence="3">1.1.1.179</ecNumber>
    </recommendedName>
    <alternativeName>
        <fullName evidence="4">D-xylose-NADP dehydrogenase</fullName>
    </alternativeName>
</protein>
<evidence type="ECO:0000256" key="1">
    <source>
        <dbReference type="ARBA" id="ARBA00010928"/>
    </source>
</evidence>
<dbReference type="PANTHER" id="PTHR22604">
    <property type="entry name" value="OXIDOREDUCTASES"/>
    <property type="match status" value="1"/>
</dbReference>
<feature type="domain" description="Gfo/Idh/MocA-like oxidoreductase N-terminal" evidence="6">
    <location>
        <begin position="38"/>
        <end position="158"/>
    </location>
</feature>
<keyword evidence="8" id="KW-1185">Reference proteome</keyword>
<organism evidence="7 8">
    <name type="scientific">Septoria linicola</name>
    <dbReference type="NCBI Taxonomy" id="215465"/>
    <lineage>
        <taxon>Eukaryota</taxon>
        <taxon>Fungi</taxon>
        <taxon>Dikarya</taxon>
        <taxon>Ascomycota</taxon>
        <taxon>Pezizomycotina</taxon>
        <taxon>Dothideomycetes</taxon>
        <taxon>Dothideomycetidae</taxon>
        <taxon>Mycosphaerellales</taxon>
        <taxon>Mycosphaerellaceae</taxon>
        <taxon>Septoria</taxon>
    </lineage>
</organism>
<dbReference type="InterPro" id="IPR000683">
    <property type="entry name" value="Gfo/Idh/MocA-like_OxRdtase_N"/>
</dbReference>
<dbReference type="AlphaFoldDB" id="A0A9Q9AI17"/>
<dbReference type="InterPro" id="IPR050984">
    <property type="entry name" value="Gfo/Idh/MocA_domain"/>
</dbReference>
<name>A0A9Q9AI17_9PEZI</name>
<reference evidence="7" key="1">
    <citation type="submission" date="2022-06" db="EMBL/GenBank/DDBJ databases">
        <title>Complete genome sequences of two strains of the flax pathogen Septoria linicola.</title>
        <authorList>
            <person name="Lapalu N."/>
            <person name="Simon A."/>
            <person name="Demenou B."/>
            <person name="Paumier D."/>
            <person name="Guillot M.-P."/>
            <person name="Gout L."/>
            <person name="Valade R."/>
        </authorList>
    </citation>
    <scope>NUCLEOTIDE SEQUENCE</scope>
    <source>
        <strain evidence="7">SE15195</strain>
    </source>
</reference>
<dbReference type="PANTHER" id="PTHR22604:SF105">
    <property type="entry name" value="TRANS-1,2-DIHYDROBENZENE-1,2-DIOL DEHYDROGENASE"/>
    <property type="match status" value="1"/>
</dbReference>
<comment type="similarity">
    <text evidence="1">Belongs to the Gfo/Idh/MocA family.</text>
</comment>
<comment type="catalytic activity">
    <reaction evidence="5">
        <text>D-xylose + NADP(+) = D-xylono-1,5-lactone + NADPH + H(+)</text>
        <dbReference type="Rhea" id="RHEA:22000"/>
        <dbReference type="ChEBI" id="CHEBI:15378"/>
        <dbReference type="ChEBI" id="CHEBI:15867"/>
        <dbReference type="ChEBI" id="CHEBI:53455"/>
        <dbReference type="ChEBI" id="CHEBI:57783"/>
        <dbReference type="ChEBI" id="CHEBI:58349"/>
        <dbReference type="EC" id="1.1.1.179"/>
    </reaction>
</comment>
<dbReference type="InterPro" id="IPR036291">
    <property type="entry name" value="NAD(P)-bd_dom_sf"/>
</dbReference>
<dbReference type="Gene3D" id="3.30.360.10">
    <property type="entry name" value="Dihydrodipicolinate Reductase, domain 2"/>
    <property type="match status" value="1"/>
</dbReference>
<evidence type="ECO:0000256" key="3">
    <source>
        <dbReference type="ARBA" id="ARBA00038984"/>
    </source>
</evidence>
<dbReference type="Gene3D" id="3.40.50.720">
    <property type="entry name" value="NAD(P)-binding Rossmann-like Domain"/>
    <property type="match status" value="1"/>
</dbReference>
<evidence type="ECO:0000256" key="2">
    <source>
        <dbReference type="ARBA" id="ARBA00023002"/>
    </source>
</evidence>
<dbReference type="Proteomes" id="UP001056384">
    <property type="component" value="Chromosome 2"/>
</dbReference>
<dbReference type="SUPFAM" id="SSF51735">
    <property type="entry name" value="NAD(P)-binding Rossmann-fold domains"/>
    <property type="match status" value="1"/>
</dbReference>
<evidence type="ECO:0000256" key="5">
    <source>
        <dbReference type="ARBA" id="ARBA00049233"/>
    </source>
</evidence>
<dbReference type="OrthoDB" id="6417021at2759"/>
<dbReference type="Pfam" id="PF01408">
    <property type="entry name" value="GFO_IDH_MocA"/>
    <property type="match status" value="1"/>
</dbReference>
<evidence type="ECO:0000313" key="8">
    <source>
        <dbReference type="Proteomes" id="UP001056384"/>
    </source>
</evidence>
<sequence length="412" mass="45774">MSWLVQVFVNFDKILGVHNWYNGVAKHKKSLVKTSGALKVGVLGAANINIAAIIDPISTHADAILVGIAARDIKKAQAQIDRYGLGEYARAYGSYQDLLDDESIDAVYIPLPNGLHHEWAIKSLRAGKHVLLEKPFTSNAAQARELTEAAAVANKICLEAFHWRFHPAAHHVKSIIESGKYGDVVKLSSHMTLPRGTVDKDDIRFKYSLAGGASMDLTYVLSTSSYFAVPAFEDSEIQFTVHSAVPRLNAADDLVDNAMEARFTIEPPGKRKVECHTVADLELPPLWGLIPRLDKLAPEMFIECETATIHFANFVAPYLNHTITITEKGPDGTFMGQKVVEKCYTDGPQWQSRGQAWWTTYRYQLEVFVDQVRAKESGREYKGPTMTLQESTKLMSLIDAVYDKAGLPRRGV</sequence>
<dbReference type="GO" id="GO:0047837">
    <property type="term" value="F:D-xylose 1-dehydrogenase (NADP+) activity"/>
    <property type="evidence" value="ECO:0007669"/>
    <property type="project" value="UniProtKB-EC"/>
</dbReference>
<dbReference type="EC" id="1.1.1.179" evidence="3"/>
<proteinExistence type="inferred from homology"/>
<evidence type="ECO:0000313" key="7">
    <source>
        <dbReference type="EMBL" id="USW49627.1"/>
    </source>
</evidence>
<evidence type="ECO:0000259" key="6">
    <source>
        <dbReference type="Pfam" id="PF01408"/>
    </source>
</evidence>
<evidence type="ECO:0000256" key="4">
    <source>
        <dbReference type="ARBA" id="ARBA00042988"/>
    </source>
</evidence>
<accession>A0A9Q9AI17</accession>